<dbReference type="InterPro" id="IPR012349">
    <property type="entry name" value="Split_barrel_FMN-bd"/>
</dbReference>
<gene>
    <name evidence="3" type="ORF">IM660_09645</name>
</gene>
<dbReference type="Proteomes" id="UP000593758">
    <property type="component" value="Chromosome"/>
</dbReference>
<dbReference type="AlphaFoldDB" id="A0A7M1SXZ2"/>
<proteinExistence type="predicted"/>
<organism evidence="3 4">
    <name type="scientific">Ruania alkalisoli</name>
    <dbReference type="NCBI Taxonomy" id="2779775"/>
    <lineage>
        <taxon>Bacteria</taxon>
        <taxon>Bacillati</taxon>
        <taxon>Actinomycetota</taxon>
        <taxon>Actinomycetes</taxon>
        <taxon>Micrococcales</taxon>
        <taxon>Ruaniaceae</taxon>
        <taxon>Ruania</taxon>
    </lineage>
</organism>
<feature type="domain" description="Pyridoxamine 5'-phosphate oxidase N-terminal" evidence="2">
    <location>
        <begin position="35"/>
        <end position="140"/>
    </location>
</feature>
<protein>
    <submittedName>
        <fullName evidence="3">Pyridoxamine 5'-phosphate oxidase family protein</fullName>
    </submittedName>
</protein>
<evidence type="ECO:0000256" key="1">
    <source>
        <dbReference type="SAM" id="MobiDB-lite"/>
    </source>
</evidence>
<evidence type="ECO:0000313" key="3">
    <source>
        <dbReference type="EMBL" id="QOR72456.1"/>
    </source>
</evidence>
<dbReference type="Gene3D" id="2.30.110.10">
    <property type="entry name" value="Electron Transport, Fmn-binding Protein, Chain A"/>
    <property type="match status" value="1"/>
</dbReference>
<dbReference type="KEGG" id="halt:IM660_09645"/>
<dbReference type="RefSeq" id="WP_193499093.1">
    <property type="nucleotide sequence ID" value="NZ_CP063169.1"/>
</dbReference>
<name>A0A7M1SXZ2_9MICO</name>
<dbReference type="SUPFAM" id="SSF50475">
    <property type="entry name" value="FMN-binding split barrel"/>
    <property type="match status" value="1"/>
</dbReference>
<evidence type="ECO:0000259" key="2">
    <source>
        <dbReference type="Pfam" id="PF01243"/>
    </source>
</evidence>
<reference evidence="3 4" key="1">
    <citation type="submission" date="2020-10" db="EMBL/GenBank/DDBJ databases">
        <title>Haloactinobacterium sp. RN3S43, a bacterium isolated from saline soil.</title>
        <authorList>
            <person name="Sun J.-Q."/>
        </authorList>
    </citation>
    <scope>NUCLEOTIDE SEQUENCE [LARGE SCALE GENOMIC DNA]</scope>
    <source>
        <strain evidence="3 4">RN3S43</strain>
    </source>
</reference>
<dbReference type="InterPro" id="IPR011576">
    <property type="entry name" value="Pyridox_Oxase_N"/>
</dbReference>
<accession>A0A7M1SXZ2</accession>
<feature type="region of interest" description="Disordered" evidence="1">
    <location>
        <begin position="1"/>
        <end position="21"/>
    </location>
</feature>
<sequence>MCSSRFTGHGAVTPRPPRQRREDTLALLRTPALDGWVATASPDGVPYLVPLSIVWADGCVVIAIDGASRTARNLATTPRARVGLGPTRDVVMIDMVVDRVVDVGADGELAQVYAGQADWDPRGAEGYVYLVLRPERIQAWREVDEAVGRTLMRDGTWTV</sequence>
<dbReference type="Pfam" id="PF01243">
    <property type="entry name" value="PNPOx_N"/>
    <property type="match status" value="1"/>
</dbReference>
<evidence type="ECO:0000313" key="4">
    <source>
        <dbReference type="Proteomes" id="UP000593758"/>
    </source>
</evidence>
<keyword evidence="4" id="KW-1185">Reference proteome</keyword>
<dbReference type="EMBL" id="CP063169">
    <property type="protein sequence ID" value="QOR72456.1"/>
    <property type="molecule type" value="Genomic_DNA"/>
</dbReference>